<dbReference type="GO" id="GO:0033567">
    <property type="term" value="P:DNA replication, Okazaki fragment processing"/>
    <property type="evidence" value="ECO:0007669"/>
    <property type="project" value="InterPro"/>
</dbReference>
<dbReference type="CDD" id="cd09860">
    <property type="entry name" value="PIN_T4-like"/>
    <property type="match status" value="1"/>
</dbReference>
<dbReference type="AlphaFoldDB" id="A0A6C0JV63"/>
<dbReference type="GO" id="GO:0003677">
    <property type="term" value="F:DNA binding"/>
    <property type="evidence" value="ECO:0007669"/>
    <property type="project" value="InterPro"/>
</dbReference>
<keyword evidence="2" id="KW-0378">Hydrolase</keyword>
<protein>
    <recommendedName>
        <fullName evidence="3">5'-3' exonuclease domain-containing protein</fullName>
    </recommendedName>
</protein>
<dbReference type="InterPro" id="IPR029060">
    <property type="entry name" value="PIN-like_dom_sf"/>
</dbReference>
<dbReference type="PANTHER" id="PTHR42646:SF2">
    <property type="entry name" value="5'-3' EXONUCLEASE FAMILY PROTEIN"/>
    <property type="match status" value="1"/>
</dbReference>
<dbReference type="EMBL" id="MN740699">
    <property type="protein sequence ID" value="QHU08811.1"/>
    <property type="molecule type" value="Genomic_DNA"/>
</dbReference>
<dbReference type="Gene3D" id="1.10.150.20">
    <property type="entry name" value="5' to 3' exonuclease, C-terminal subdomain"/>
    <property type="match status" value="1"/>
</dbReference>
<feature type="domain" description="5'-3' exonuclease" evidence="3">
    <location>
        <begin position="23"/>
        <end position="231"/>
    </location>
</feature>
<dbReference type="InterPro" id="IPR036276">
    <property type="entry name" value="T4_RNaseH_C"/>
</dbReference>
<dbReference type="GO" id="GO:0008409">
    <property type="term" value="F:5'-3' exonuclease activity"/>
    <property type="evidence" value="ECO:0007669"/>
    <property type="project" value="InterPro"/>
</dbReference>
<accession>A0A6C0JV63</accession>
<dbReference type="InterPro" id="IPR020046">
    <property type="entry name" value="5-3_exonucl_a-hlix_arch_N"/>
</dbReference>
<evidence type="ECO:0000256" key="1">
    <source>
        <dbReference type="ARBA" id="ARBA00022722"/>
    </source>
</evidence>
<dbReference type="GO" id="GO:0017108">
    <property type="term" value="F:5'-flap endonuclease activity"/>
    <property type="evidence" value="ECO:0007669"/>
    <property type="project" value="InterPro"/>
</dbReference>
<organism evidence="4">
    <name type="scientific">viral metagenome</name>
    <dbReference type="NCBI Taxonomy" id="1070528"/>
    <lineage>
        <taxon>unclassified sequences</taxon>
        <taxon>metagenomes</taxon>
        <taxon>organismal metagenomes</taxon>
    </lineage>
</organism>
<dbReference type="PANTHER" id="PTHR42646">
    <property type="entry name" value="FLAP ENDONUCLEASE XNI"/>
    <property type="match status" value="1"/>
</dbReference>
<dbReference type="SUPFAM" id="SSF47807">
    <property type="entry name" value="5' to 3' exonuclease, C-terminal subdomain"/>
    <property type="match status" value="1"/>
</dbReference>
<dbReference type="SUPFAM" id="SSF88723">
    <property type="entry name" value="PIN domain-like"/>
    <property type="match status" value="1"/>
</dbReference>
<dbReference type="SMART" id="SM00475">
    <property type="entry name" value="53EXOc"/>
    <property type="match status" value="1"/>
</dbReference>
<evidence type="ECO:0000259" key="3">
    <source>
        <dbReference type="SMART" id="SM00475"/>
    </source>
</evidence>
<proteinExistence type="predicted"/>
<dbReference type="InterPro" id="IPR002421">
    <property type="entry name" value="5-3_exonuclease"/>
</dbReference>
<dbReference type="Pfam" id="PF02739">
    <property type="entry name" value="5_3_exonuc_N"/>
    <property type="match status" value="1"/>
</dbReference>
<reference evidence="4" key="1">
    <citation type="journal article" date="2020" name="Nature">
        <title>Giant virus diversity and host interactions through global metagenomics.</title>
        <authorList>
            <person name="Schulz F."/>
            <person name="Roux S."/>
            <person name="Paez-Espino D."/>
            <person name="Jungbluth S."/>
            <person name="Walsh D.A."/>
            <person name="Denef V.J."/>
            <person name="McMahon K.D."/>
            <person name="Konstantinidis K.T."/>
            <person name="Eloe-Fadrosh E.A."/>
            <person name="Kyrpides N.C."/>
            <person name="Woyke T."/>
        </authorList>
    </citation>
    <scope>NUCLEOTIDE SEQUENCE</scope>
    <source>
        <strain evidence="4">GVMAG-S-1064190-84</strain>
    </source>
</reference>
<name>A0A6C0JV63_9ZZZZ</name>
<dbReference type="Gene3D" id="3.40.50.1010">
    <property type="entry name" value="5'-nuclease"/>
    <property type="match status" value="1"/>
</dbReference>
<dbReference type="InterPro" id="IPR036279">
    <property type="entry name" value="5-3_exonuclease_C_sf"/>
</dbReference>
<sequence>MILIDYSQIVISNAMMHLQSEKNKSIDIDLLRHMILNSIRGLISKNRSIYGSDIVLAVDGRNSWRKSVFPLYKKGRKKAKEESDIDWDSLYSAMDTIKNELIEYSHYRVIQLEECEADDIIAILSQLYAAHQKILIVSGDSDFHQLQIHENIHQYSPTLKKHTKLSKQQARIALKHKIICGDKGDGIPNFLSVDNSFTDNIRQKSITQKNLDKWLNMENELFCVTGEMQRNWARNKMLIDFDEIPNSIREKVINTYNMIQVKSKKSLVKYFMEKQLVNLLECIDEF</sequence>
<evidence type="ECO:0000313" key="4">
    <source>
        <dbReference type="EMBL" id="QHU08811.1"/>
    </source>
</evidence>
<keyword evidence="1" id="KW-0540">Nuclease</keyword>
<dbReference type="InterPro" id="IPR038969">
    <property type="entry name" value="FEN"/>
</dbReference>
<dbReference type="Pfam" id="PF09293">
    <property type="entry name" value="RNaseH_C"/>
    <property type="match status" value="1"/>
</dbReference>
<evidence type="ECO:0000256" key="2">
    <source>
        <dbReference type="ARBA" id="ARBA00022801"/>
    </source>
</evidence>